<dbReference type="EMBL" id="AZGF01000006">
    <property type="protein sequence ID" value="KRM12611.1"/>
    <property type="molecule type" value="Genomic_DNA"/>
</dbReference>
<keyword evidence="2" id="KW-1185">Reference proteome</keyword>
<organism evidence="1 2">
    <name type="scientific">Paucilactobacillus suebicus DSM 5007 = KCTC 3549</name>
    <dbReference type="NCBI Taxonomy" id="1423807"/>
    <lineage>
        <taxon>Bacteria</taxon>
        <taxon>Bacillati</taxon>
        <taxon>Bacillota</taxon>
        <taxon>Bacilli</taxon>
        <taxon>Lactobacillales</taxon>
        <taxon>Lactobacillaceae</taxon>
        <taxon>Paucilactobacillus</taxon>
    </lineage>
</organism>
<comment type="caution">
    <text evidence="1">The sequence shown here is derived from an EMBL/GenBank/DDBJ whole genome shotgun (WGS) entry which is preliminary data.</text>
</comment>
<protein>
    <submittedName>
        <fullName evidence="1">Uncharacterized protein</fullName>
    </submittedName>
</protein>
<name>A0A0R1WCN9_9LACO</name>
<gene>
    <name evidence="1" type="ORF">FD16_GL002124</name>
</gene>
<dbReference type="AlphaFoldDB" id="A0A0R1WCN9"/>
<proteinExistence type="predicted"/>
<evidence type="ECO:0000313" key="2">
    <source>
        <dbReference type="Proteomes" id="UP000051820"/>
    </source>
</evidence>
<dbReference type="PATRIC" id="fig|1423807.3.peg.2180"/>
<dbReference type="STRING" id="1423807.FD16_GL002124"/>
<evidence type="ECO:0000313" key="1">
    <source>
        <dbReference type="EMBL" id="KRM12611.1"/>
    </source>
</evidence>
<accession>A0A0R1WCN9</accession>
<sequence length="124" mass="14415">MAKPLYIEKDVFEENKEYSREEIVFVLHITVHAFNRDLLPQLFDTSSPDLFKGEDINNAVEKFDRYQFDSNLKIDIKSASEAEFSSNYYTSIEDAKHAMADGNEDYLNKLYKNYCAHQKGASQI</sequence>
<reference evidence="1 2" key="1">
    <citation type="journal article" date="2015" name="Genome Announc.">
        <title>Expanding the biotechnology potential of lactobacilli through comparative genomics of 213 strains and associated genera.</title>
        <authorList>
            <person name="Sun Z."/>
            <person name="Harris H.M."/>
            <person name="McCann A."/>
            <person name="Guo C."/>
            <person name="Argimon S."/>
            <person name="Zhang W."/>
            <person name="Yang X."/>
            <person name="Jeffery I.B."/>
            <person name="Cooney J.C."/>
            <person name="Kagawa T.F."/>
            <person name="Liu W."/>
            <person name="Song Y."/>
            <person name="Salvetti E."/>
            <person name="Wrobel A."/>
            <person name="Rasinkangas P."/>
            <person name="Parkhill J."/>
            <person name="Rea M.C."/>
            <person name="O'Sullivan O."/>
            <person name="Ritari J."/>
            <person name="Douillard F.P."/>
            <person name="Paul Ross R."/>
            <person name="Yang R."/>
            <person name="Briner A.E."/>
            <person name="Felis G.E."/>
            <person name="de Vos W.M."/>
            <person name="Barrangou R."/>
            <person name="Klaenhammer T.R."/>
            <person name="Caufield P.W."/>
            <person name="Cui Y."/>
            <person name="Zhang H."/>
            <person name="O'Toole P.W."/>
        </authorList>
    </citation>
    <scope>NUCLEOTIDE SEQUENCE [LARGE SCALE GENOMIC DNA]</scope>
    <source>
        <strain evidence="1 2">DSM 5007</strain>
    </source>
</reference>
<dbReference type="RefSeq" id="WP_010621026.1">
    <property type="nucleotide sequence ID" value="NZ_AZGF01000006.1"/>
</dbReference>
<dbReference type="Proteomes" id="UP000051820">
    <property type="component" value="Unassembled WGS sequence"/>
</dbReference>